<proteinExistence type="predicted"/>
<evidence type="ECO:0000256" key="1">
    <source>
        <dbReference type="SAM" id="Coils"/>
    </source>
</evidence>
<organism evidence="2 3">
    <name type="scientific">Brassica campestris</name>
    <name type="common">Field mustard</name>
    <dbReference type="NCBI Taxonomy" id="3711"/>
    <lineage>
        <taxon>Eukaryota</taxon>
        <taxon>Viridiplantae</taxon>
        <taxon>Streptophyta</taxon>
        <taxon>Embryophyta</taxon>
        <taxon>Tracheophyta</taxon>
        <taxon>Spermatophyta</taxon>
        <taxon>Magnoliopsida</taxon>
        <taxon>eudicotyledons</taxon>
        <taxon>Gunneridae</taxon>
        <taxon>Pentapetalae</taxon>
        <taxon>rosids</taxon>
        <taxon>malvids</taxon>
        <taxon>Brassicales</taxon>
        <taxon>Brassicaceae</taxon>
        <taxon>Brassiceae</taxon>
        <taxon>Brassica</taxon>
    </lineage>
</organism>
<evidence type="ECO:0000313" key="2">
    <source>
        <dbReference type="EnsemblPlants" id="Bra038572.1-P"/>
    </source>
</evidence>
<accession>M4FBV6</accession>
<name>M4FBV6_BRACM</name>
<dbReference type="AlphaFoldDB" id="M4FBV6"/>
<sequence length="152" mass="17606">MSSSSNPKSSYGTCNSHNLVSNEVLGVFLGCLIEFGLSSHEHKLEPQERKRKRDKNHLFKWTYEAAVEEIEDMKSLFDEKFGHFELQNQRCEDLIKSYDKKIEDLTDALTGFGNEIKEMKELVHGYEKDVKTLKKMVICGVGMMIGYYYFAM</sequence>
<feature type="coiled-coil region" evidence="1">
    <location>
        <begin position="88"/>
        <end position="136"/>
    </location>
</feature>
<dbReference type="SMR" id="M4FBV6"/>
<keyword evidence="3" id="KW-1185">Reference proteome</keyword>
<evidence type="ECO:0000313" key="3">
    <source>
        <dbReference type="Proteomes" id="UP000011750"/>
    </source>
</evidence>
<reference evidence="3" key="1">
    <citation type="journal article" date="2011" name="Nat. Genet.">
        <title>The genome of the mesopolyploid crop species Brassica rapa.</title>
        <authorList>
            <consortium name="Brassica rapa Genome Sequencing Project Consortium"/>
            <person name="Wang X."/>
            <person name="Wang H."/>
            <person name="Wang J."/>
            <person name="Sun R."/>
            <person name="Wu J."/>
            <person name="Liu S."/>
            <person name="Bai Y."/>
            <person name="Mun J.H."/>
            <person name="Bancroft I."/>
            <person name="Cheng F."/>
            <person name="Huang S."/>
            <person name="Li X."/>
            <person name="Hua W."/>
            <person name="Wang J."/>
            <person name="Wang X."/>
            <person name="Freeling M."/>
            <person name="Pires J.C."/>
            <person name="Paterson A.H."/>
            <person name="Chalhoub B."/>
            <person name="Wang B."/>
            <person name="Hayward A."/>
            <person name="Sharpe A.G."/>
            <person name="Park B.S."/>
            <person name="Weisshaar B."/>
            <person name="Liu B."/>
            <person name="Li B."/>
            <person name="Liu B."/>
            <person name="Tong C."/>
            <person name="Song C."/>
            <person name="Duran C."/>
            <person name="Peng C."/>
            <person name="Geng C."/>
            <person name="Koh C."/>
            <person name="Lin C."/>
            <person name="Edwards D."/>
            <person name="Mu D."/>
            <person name="Shen D."/>
            <person name="Soumpourou E."/>
            <person name="Li F."/>
            <person name="Fraser F."/>
            <person name="Conant G."/>
            <person name="Lassalle G."/>
            <person name="King G.J."/>
            <person name="Bonnema G."/>
            <person name="Tang H."/>
            <person name="Wang H."/>
            <person name="Belcram H."/>
            <person name="Zhou H."/>
            <person name="Hirakawa H."/>
            <person name="Abe H."/>
            <person name="Guo H."/>
            <person name="Wang H."/>
            <person name="Jin H."/>
            <person name="Parkin I.A."/>
            <person name="Batley J."/>
            <person name="Kim J.S."/>
            <person name="Just J."/>
            <person name="Li J."/>
            <person name="Xu J."/>
            <person name="Deng J."/>
            <person name="Kim J.A."/>
            <person name="Li J."/>
            <person name="Yu J."/>
            <person name="Meng J."/>
            <person name="Wang J."/>
            <person name="Min J."/>
            <person name="Poulain J."/>
            <person name="Wang J."/>
            <person name="Hatakeyama K."/>
            <person name="Wu K."/>
            <person name="Wang L."/>
            <person name="Fang L."/>
            <person name="Trick M."/>
            <person name="Links M.G."/>
            <person name="Zhao M."/>
            <person name="Jin M."/>
            <person name="Ramchiary N."/>
            <person name="Drou N."/>
            <person name="Berkman P.J."/>
            <person name="Cai Q."/>
            <person name="Huang Q."/>
            <person name="Li R."/>
            <person name="Tabata S."/>
            <person name="Cheng S."/>
            <person name="Zhang S."/>
            <person name="Zhang S."/>
            <person name="Huang S."/>
            <person name="Sato S."/>
            <person name="Sun S."/>
            <person name="Kwon S.J."/>
            <person name="Choi S.R."/>
            <person name="Lee T.H."/>
            <person name="Fan W."/>
            <person name="Zhao X."/>
            <person name="Tan X."/>
            <person name="Xu X."/>
            <person name="Wang Y."/>
            <person name="Qiu Y."/>
            <person name="Yin Y."/>
            <person name="Li Y."/>
            <person name="Du Y."/>
            <person name="Liao Y."/>
            <person name="Lim Y."/>
            <person name="Narusaka Y."/>
            <person name="Wang Y."/>
            <person name="Wang Z."/>
            <person name="Li Z."/>
            <person name="Wang Z."/>
            <person name="Xiong Z."/>
            <person name="Zhang Z."/>
        </authorList>
    </citation>
    <scope>NUCLEOTIDE SEQUENCE [LARGE SCALE GENOMIC DNA]</scope>
    <source>
        <strain evidence="3">cv. Chiifu-401-42</strain>
    </source>
</reference>
<protein>
    <submittedName>
        <fullName evidence="2">Uncharacterized protein</fullName>
    </submittedName>
</protein>
<dbReference type="EnsemblPlants" id="Bra038572.1">
    <property type="protein sequence ID" value="Bra038572.1-P"/>
    <property type="gene ID" value="Bra038572"/>
</dbReference>
<dbReference type="HOGENOM" id="CLU_1724881_0_0_1"/>
<dbReference type="Gramene" id="Bra038572.1">
    <property type="protein sequence ID" value="Bra038572.1-P"/>
    <property type="gene ID" value="Bra038572"/>
</dbReference>
<reference evidence="3" key="2">
    <citation type="journal article" date="2018" name="Hortic Res">
        <title>Improved Brassica rapa reference genome by single-molecule sequencing and chromosome conformation capture technologies.</title>
        <authorList>
            <person name="Zhang L."/>
            <person name="Cai X."/>
            <person name="Wu J."/>
            <person name="Liu M."/>
            <person name="Grob S."/>
            <person name="Cheng F."/>
            <person name="Liang J."/>
            <person name="Cai C."/>
            <person name="Liu Z."/>
            <person name="Liu B."/>
            <person name="Wang F."/>
            <person name="Li S."/>
            <person name="Liu F."/>
            <person name="Li X."/>
            <person name="Cheng L."/>
            <person name="Yang W."/>
            <person name="Li M.H."/>
            <person name="Grossniklaus U."/>
            <person name="Zheng H."/>
            <person name="Wang X."/>
        </authorList>
    </citation>
    <scope>NUCLEOTIDE SEQUENCE [LARGE SCALE GENOMIC DNA]</scope>
    <source>
        <strain evidence="3">cv. Chiifu-401-42</strain>
    </source>
</reference>
<dbReference type="InParanoid" id="M4FBV6"/>
<reference evidence="2" key="3">
    <citation type="submission" date="2023-03" db="UniProtKB">
        <authorList>
            <consortium name="EnsemblPlants"/>
        </authorList>
    </citation>
    <scope>IDENTIFICATION</scope>
    <source>
        <strain evidence="2">cv. Chiifu-401-42</strain>
    </source>
</reference>
<dbReference type="Proteomes" id="UP000011750">
    <property type="component" value="Unassembled WGS sequence"/>
</dbReference>
<dbReference type="STRING" id="51351.M4FBV6"/>
<keyword evidence="1" id="KW-0175">Coiled coil</keyword>